<keyword evidence="1" id="KW-0597">Phosphoprotein</keyword>
<evidence type="ECO:0000313" key="3">
    <source>
        <dbReference type="EMBL" id="TWT90917.1"/>
    </source>
</evidence>
<dbReference type="PANTHER" id="PTHR30115">
    <property type="entry name" value="NITROGEN REGULATORY PROTEIN P-II"/>
    <property type="match status" value="1"/>
</dbReference>
<dbReference type="PANTHER" id="PTHR30115:SF11">
    <property type="entry name" value="NITROGEN REGULATORY PROTEIN P-II HOMOLOG"/>
    <property type="match status" value="1"/>
</dbReference>
<dbReference type="Pfam" id="PF00543">
    <property type="entry name" value="P-II"/>
    <property type="match status" value="1"/>
</dbReference>
<sequence>MRRAGPAKKARGGQSGPPGQEGDKRIARAGEFQSELGSGYTGDRSWRSADRGSAAIPPLGLSPLASLVKQVVAIVKPFLVEKILEGLRRAPLEALWVAEVKGYGKQKSYLDQYGDSEYSEAFLPKVEITMFVENLRLGEVLAKLVEISRTGRMGDGKIFVTDAEPYERVVNIE</sequence>
<dbReference type="PROSITE" id="PS51343">
    <property type="entry name" value="PII_GLNB_DOM"/>
    <property type="match status" value="1"/>
</dbReference>
<dbReference type="InterPro" id="IPR015867">
    <property type="entry name" value="N-reg_PII/ATP_PRibTrfase_C"/>
</dbReference>
<evidence type="ECO:0000313" key="4">
    <source>
        <dbReference type="Proteomes" id="UP000315440"/>
    </source>
</evidence>
<keyword evidence="4" id="KW-1185">Reference proteome</keyword>
<dbReference type="InterPro" id="IPR011322">
    <property type="entry name" value="N-reg_PII-like_a/b"/>
</dbReference>
<feature type="modified residue" description="O-UMP-tyrosine" evidence="1">
    <location>
        <position position="118"/>
    </location>
</feature>
<feature type="compositionally biased region" description="Basic residues" evidence="2">
    <location>
        <begin position="1"/>
        <end position="11"/>
    </location>
</feature>
<dbReference type="GO" id="GO:0006808">
    <property type="term" value="P:regulation of nitrogen utilization"/>
    <property type="evidence" value="ECO:0007669"/>
    <property type="project" value="InterPro"/>
</dbReference>
<dbReference type="SMART" id="SM00938">
    <property type="entry name" value="P-II"/>
    <property type="match status" value="1"/>
</dbReference>
<dbReference type="GO" id="GO:0005829">
    <property type="term" value="C:cytosol"/>
    <property type="evidence" value="ECO:0007669"/>
    <property type="project" value="TreeGrafter"/>
</dbReference>
<evidence type="ECO:0000256" key="2">
    <source>
        <dbReference type="SAM" id="MobiDB-lite"/>
    </source>
</evidence>
<comment type="caution">
    <text evidence="3">The sequence shown here is derived from an EMBL/GenBank/DDBJ whole genome shotgun (WGS) entry which is preliminary data.</text>
</comment>
<dbReference type="AlphaFoldDB" id="A0A5C5ZV91"/>
<organism evidence="3 4">
    <name type="scientific">Pseudobythopirellula maris</name>
    <dbReference type="NCBI Taxonomy" id="2527991"/>
    <lineage>
        <taxon>Bacteria</taxon>
        <taxon>Pseudomonadati</taxon>
        <taxon>Planctomycetota</taxon>
        <taxon>Planctomycetia</taxon>
        <taxon>Pirellulales</taxon>
        <taxon>Lacipirellulaceae</taxon>
        <taxon>Pseudobythopirellula</taxon>
    </lineage>
</organism>
<reference evidence="3 4" key="1">
    <citation type="submission" date="2019-02" db="EMBL/GenBank/DDBJ databases">
        <title>Deep-cultivation of Planctomycetes and their phenomic and genomic characterization uncovers novel biology.</title>
        <authorList>
            <person name="Wiegand S."/>
            <person name="Jogler M."/>
            <person name="Boedeker C."/>
            <person name="Pinto D."/>
            <person name="Vollmers J."/>
            <person name="Rivas-Marin E."/>
            <person name="Kohn T."/>
            <person name="Peeters S.H."/>
            <person name="Heuer A."/>
            <person name="Rast P."/>
            <person name="Oberbeckmann S."/>
            <person name="Bunk B."/>
            <person name="Jeske O."/>
            <person name="Meyerdierks A."/>
            <person name="Storesund J.E."/>
            <person name="Kallscheuer N."/>
            <person name="Luecker S."/>
            <person name="Lage O.M."/>
            <person name="Pohl T."/>
            <person name="Merkel B.J."/>
            <person name="Hornburger P."/>
            <person name="Mueller R.-W."/>
            <person name="Bruemmer F."/>
            <person name="Labrenz M."/>
            <person name="Spormann A.M."/>
            <person name="Op Den Camp H."/>
            <person name="Overmann J."/>
            <person name="Amann R."/>
            <person name="Jetten M.S.M."/>
            <person name="Mascher T."/>
            <person name="Medema M.H."/>
            <person name="Devos D.P."/>
            <person name="Kaster A.-K."/>
            <person name="Ovreas L."/>
            <person name="Rohde M."/>
            <person name="Galperin M.Y."/>
            <person name="Jogler C."/>
        </authorList>
    </citation>
    <scope>NUCLEOTIDE SEQUENCE [LARGE SCALE GENOMIC DNA]</scope>
    <source>
        <strain evidence="3 4">Mal64</strain>
    </source>
</reference>
<protein>
    <submittedName>
        <fullName evidence="3">Nitrogen regulatory protein P-II 2</fullName>
    </submittedName>
</protein>
<dbReference type="EMBL" id="SJPQ01000001">
    <property type="protein sequence ID" value="TWT90917.1"/>
    <property type="molecule type" value="Genomic_DNA"/>
</dbReference>
<dbReference type="Gene3D" id="3.30.70.120">
    <property type="match status" value="1"/>
</dbReference>
<feature type="region of interest" description="Disordered" evidence="2">
    <location>
        <begin position="1"/>
        <end position="28"/>
    </location>
</feature>
<dbReference type="InterPro" id="IPR002187">
    <property type="entry name" value="N-reg_PII"/>
</dbReference>
<accession>A0A5C5ZV91</accession>
<proteinExistence type="predicted"/>
<evidence type="ECO:0000256" key="1">
    <source>
        <dbReference type="PIRSR" id="PIRSR602187-50"/>
    </source>
</evidence>
<dbReference type="GO" id="GO:0005524">
    <property type="term" value="F:ATP binding"/>
    <property type="evidence" value="ECO:0007669"/>
    <property type="project" value="TreeGrafter"/>
</dbReference>
<name>A0A5C5ZV91_9BACT</name>
<dbReference type="GO" id="GO:0030234">
    <property type="term" value="F:enzyme regulator activity"/>
    <property type="evidence" value="ECO:0007669"/>
    <property type="project" value="InterPro"/>
</dbReference>
<dbReference type="Proteomes" id="UP000315440">
    <property type="component" value="Unassembled WGS sequence"/>
</dbReference>
<dbReference type="SUPFAM" id="SSF54913">
    <property type="entry name" value="GlnB-like"/>
    <property type="match status" value="1"/>
</dbReference>
<gene>
    <name evidence="3" type="primary">glnK</name>
    <name evidence="3" type="ORF">Mal64_13160</name>
</gene>
<dbReference type="PRINTS" id="PR00340">
    <property type="entry name" value="PIIGLNB"/>
</dbReference>